<evidence type="ECO:0000313" key="2">
    <source>
        <dbReference type="Proteomes" id="UP000192756"/>
    </source>
</evidence>
<keyword evidence="2" id="KW-1185">Reference proteome</keyword>
<organism evidence="1 2">
    <name type="scientific">Pedobacter africanus</name>
    <dbReference type="NCBI Taxonomy" id="151894"/>
    <lineage>
        <taxon>Bacteria</taxon>
        <taxon>Pseudomonadati</taxon>
        <taxon>Bacteroidota</taxon>
        <taxon>Sphingobacteriia</taxon>
        <taxon>Sphingobacteriales</taxon>
        <taxon>Sphingobacteriaceae</taxon>
        <taxon>Pedobacter</taxon>
    </lineage>
</organism>
<name>A0A1W2ARM0_9SPHI</name>
<keyword evidence="1" id="KW-0456">Lyase</keyword>
<gene>
    <name evidence="1" type="ORF">SAMN04488524_1616</name>
</gene>
<dbReference type="OrthoDB" id="5699564at2"/>
<accession>A0A1W2ARM0</accession>
<reference evidence="2" key="1">
    <citation type="submission" date="2017-04" db="EMBL/GenBank/DDBJ databases">
        <authorList>
            <person name="Varghese N."/>
            <person name="Submissions S."/>
        </authorList>
    </citation>
    <scope>NUCLEOTIDE SEQUENCE [LARGE SCALE GENOMIC DNA]</scope>
    <source>
        <strain evidence="2">DSM 12126</strain>
    </source>
</reference>
<dbReference type="Gene3D" id="2.60.120.200">
    <property type="match status" value="1"/>
</dbReference>
<sequence length="264" mass="29227">MKQIKSVTLALACAAVMQYGCKKQTSSELPAEEIEKTGQVQKTASGGVQIMSVLFNGDASNGSSNVWKDINIEGTGTVTTVNDETGTLCWKFLKPANSHRTEGHGAEGYQAQDGDEIYIGWTSKIYMPTTLKTEAIFQWKSYPTAGSLQNHPLMLRTKSGNLELQHFDDNHVATVPWSTALSTSTWLKFVIRMKVSRNPAVGYIEFWYNGVKQTFTNGSQRLYCRTLDVDDCDPKWGVYGGDASQATHFVKKIRIGTTYADAQQ</sequence>
<dbReference type="STRING" id="151894.SAMN04488524_1616"/>
<evidence type="ECO:0000313" key="1">
    <source>
        <dbReference type="EMBL" id="SMC63367.1"/>
    </source>
</evidence>
<dbReference type="AlphaFoldDB" id="A0A1W2ARM0"/>
<proteinExistence type="predicted"/>
<dbReference type="RefSeq" id="WP_084237824.1">
    <property type="nucleotide sequence ID" value="NZ_FWXT01000001.1"/>
</dbReference>
<dbReference type="Pfam" id="PF14099">
    <property type="entry name" value="Polysacc_lyase"/>
    <property type="match status" value="1"/>
</dbReference>
<dbReference type="GO" id="GO:0016829">
    <property type="term" value="F:lyase activity"/>
    <property type="evidence" value="ECO:0007669"/>
    <property type="project" value="UniProtKB-KW"/>
</dbReference>
<protein>
    <submittedName>
        <fullName evidence="1">Polysaccharide lyase</fullName>
    </submittedName>
</protein>
<dbReference type="Proteomes" id="UP000192756">
    <property type="component" value="Unassembled WGS sequence"/>
</dbReference>
<dbReference type="EMBL" id="FWXT01000001">
    <property type="protein sequence ID" value="SMC63367.1"/>
    <property type="molecule type" value="Genomic_DNA"/>
</dbReference>
<dbReference type="InterPro" id="IPR025975">
    <property type="entry name" value="Polysacc_lyase"/>
</dbReference>